<dbReference type="PRINTS" id="PR00607">
    <property type="entry name" value="CYTCHROMECIE"/>
</dbReference>
<name>A0ABU9TP71_9GAMM</name>
<reference evidence="9 10" key="1">
    <citation type="submission" date="2024-03" db="EMBL/GenBank/DDBJ databases">
        <title>Community enrichment and isolation of bacterial strains for fucoidan degradation.</title>
        <authorList>
            <person name="Sichert A."/>
        </authorList>
    </citation>
    <scope>NUCLEOTIDE SEQUENCE [LARGE SCALE GENOMIC DNA]</scope>
    <source>
        <strain evidence="9 10">AS76</strain>
    </source>
</reference>
<dbReference type="PANTHER" id="PTHR40942">
    <property type="match status" value="1"/>
</dbReference>
<dbReference type="EMBL" id="JBBMRA010000002">
    <property type="protein sequence ID" value="MEM5535524.1"/>
    <property type="molecule type" value="Genomic_DNA"/>
</dbReference>
<feature type="signal peptide" evidence="7">
    <location>
        <begin position="1"/>
        <end position="21"/>
    </location>
</feature>
<evidence type="ECO:0000256" key="7">
    <source>
        <dbReference type="SAM" id="SignalP"/>
    </source>
</evidence>
<evidence type="ECO:0000256" key="4">
    <source>
        <dbReference type="ARBA" id="ARBA00022982"/>
    </source>
</evidence>
<feature type="chain" id="PRO_5047457321" evidence="7">
    <location>
        <begin position="22"/>
        <end position="97"/>
    </location>
</feature>
<keyword evidence="10" id="KW-1185">Reference proteome</keyword>
<evidence type="ECO:0000256" key="1">
    <source>
        <dbReference type="ARBA" id="ARBA00022448"/>
    </source>
</evidence>
<keyword evidence="1" id="KW-0813">Transport</keyword>
<comment type="caution">
    <text evidence="9">The sequence shown here is derived from an EMBL/GenBank/DDBJ whole genome shotgun (WGS) entry which is preliminary data.</text>
</comment>
<evidence type="ECO:0000256" key="2">
    <source>
        <dbReference type="ARBA" id="ARBA00022617"/>
    </source>
</evidence>
<evidence type="ECO:0000256" key="6">
    <source>
        <dbReference type="PROSITE-ProRule" id="PRU00433"/>
    </source>
</evidence>
<keyword evidence="4" id="KW-0249">Electron transport</keyword>
<dbReference type="Pfam" id="PF13442">
    <property type="entry name" value="Cytochrome_CBB3"/>
    <property type="match status" value="1"/>
</dbReference>
<dbReference type="Proteomes" id="UP001449225">
    <property type="component" value="Unassembled WGS sequence"/>
</dbReference>
<evidence type="ECO:0000313" key="9">
    <source>
        <dbReference type="EMBL" id="MEM5535524.1"/>
    </source>
</evidence>
<dbReference type="Gene3D" id="1.10.760.10">
    <property type="entry name" value="Cytochrome c-like domain"/>
    <property type="match status" value="1"/>
</dbReference>
<keyword evidence="5 6" id="KW-0408">Iron</keyword>
<dbReference type="SUPFAM" id="SSF46626">
    <property type="entry name" value="Cytochrome c"/>
    <property type="match status" value="1"/>
</dbReference>
<dbReference type="PANTHER" id="PTHR40942:SF2">
    <property type="entry name" value="CYTOCHROME-RELATED"/>
    <property type="match status" value="1"/>
</dbReference>
<keyword evidence="7" id="KW-0732">Signal</keyword>
<dbReference type="InterPro" id="IPR009056">
    <property type="entry name" value="Cyt_c-like_dom"/>
</dbReference>
<sequence length="97" mass="10001">MIKQLGPIAIAFLLSATHANADGQATYAKHCKGCHVAGVGQAPKPGDQAAWQPRIAKGVDAMVQTVISGKGAMPPKGTCMECDEAALTSAVEWLIAQ</sequence>
<proteinExistence type="predicted"/>
<keyword evidence="3 6" id="KW-0479">Metal-binding</keyword>
<dbReference type="RefSeq" id="WP_342853784.1">
    <property type="nucleotide sequence ID" value="NZ_JBBMRA010000002.1"/>
</dbReference>
<protein>
    <submittedName>
        <fullName evidence="9">C-type cytochrome</fullName>
    </submittedName>
</protein>
<evidence type="ECO:0000256" key="5">
    <source>
        <dbReference type="ARBA" id="ARBA00023004"/>
    </source>
</evidence>
<organism evidence="9 10">
    <name type="scientific">Neptuniibacter pectenicola</name>
    <dbReference type="NCBI Taxonomy" id="1806669"/>
    <lineage>
        <taxon>Bacteria</taxon>
        <taxon>Pseudomonadati</taxon>
        <taxon>Pseudomonadota</taxon>
        <taxon>Gammaproteobacteria</taxon>
        <taxon>Oceanospirillales</taxon>
        <taxon>Oceanospirillaceae</taxon>
        <taxon>Neptuniibacter</taxon>
    </lineage>
</organism>
<gene>
    <name evidence="9" type="ORF">WNY58_03860</name>
</gene>
<evidence type="ECO:0000313" key="10">
    <source>
        <dbReference type="Proteomes" id="UP001449225"/>
    </source>
</evidence>
<accession>A0ABU9TP71</accession>
<feature type="domain" description="Cytochrome c" evidence="8">
    <location>
        <begin position="18"/>
        <end position="97"/>
    </location>
</feature>
<dbReference type="InterPro" id="IPR002323">
    <property type="entry name" value="Cyt_CIE"/>
</dbReference>
<evidence type="ECO:0000256" key="3">
    <source>
        <dbReference type="ARBA" id="ARBA00022723"/>
    </source>
</evidence>
<dbReference type="InterPro" id="IPR036909">
    <property type="entry name" value="Cyt_c-like_dom_sf"/>
</dbReference>
<dbReference type="PROSITE" id="PS51007">
    <property type="entry name" value="CYTC"/>
    <property type="match status" value="1"/>
</dbReference>
<keyword evidence="2 6" id="KW-0349">Heme</keyword>
<evidence type="ECO:0000259" key="8">
    <source>
        <dbReference type="PROSITE" id="PS51007"/>
    </source>
</evidence>